<feature type="domain" description="S1 motif" evidence="5">
    <location>
        <begin position="290"/>
        <end position="360"/>
    </location>
</feature>
<proteinExistence type="inferred from homology"/>
<organism evidence="6 7">
    <name type="scientific">Thiorhodovibrio winogradskyi</name>
    <dbReference type="NCBI Taxonomy" id="77007"/>
    <lineage>
        <taxon>Bacteria</taxon>
        <taxon>Pseudomonadati</taxon>
        <taxon>Pseudomonadota</taxon>
        <taxon>Gammaproteobacteria</taxon>
        <taxon>Chromatiales</taxon>
        <taxon>Chromatiaceae</taxon>
        <taxon>Thiorhodovibrio</taxon>
    </lineage>
</organism>
<dbReference type="Pfam" id="PF00575">
    <property type="entry name" value="S1"/>
    <property type="match status" value="4"/>
</dbReference>
<keyword evidence="3" id="KW-0687">Ribonucleoprotein</keyword>
<dbReference type="Gene3D" id="2.40.50.140">
    <property type="entry name" value="Nucleic acid-binding proteins"/>
    <property type="match status" value="3"/>
</dbReference>
<name>A0ABZ0SGZ9_9GAMM</name>
<protein>
    <submittedName>
        <fullName evidence="6">30S ribosomal protein S1</fullName>
    </submittedName>
</protein>
<dbReference type="SMART" id="SM00316">
    <property type="entry name" value="S1"/>
    <property type="match status" value="4"/>
</dbReference>
<sequence length="410" mass="43900">MTEETSFAALLAENEPKAKGARHDPKVGDQVRGEIIAIDADQVFVAIGGKTEALMDIANLTAEDGSLKARVGDTIDARVTSIDTDTGAPRLGQRHGRALHGMQELEEAYRGGQAIEGQITAAIKGGVEVQISGHRAFCPASQVDLRFIEDLSSLVGERHAFRITKFSGGRKLDLVVSRRALLEEAQAAAAEETRAKLEVGAVLNGTVTQLKDFGAFVDLGGVEGMVHISELAFGHVRHPEDMLRPGQTIEVQVLRIEQTNNPRRPEKIALSIRALAQDPWSDAHSRFPVGTQVAGKVTRLQPFGAFVELAPGLEGLIHISELGGGRRVTHPQEVIKSDQTVEVRVLGVDSERRRISLALANEGAEPMDASSPEPAAPTAAKSGREQASGPGPDAAMGTFGELLREQLRQQ</sequence>
<feature type="domain" description="S1 motif" evidence="5">
    <location>
        <begin position="112"/>
        <end position="179"/>
    </location>
</feature>
<reference evidence="6 7" key="1">
    <citation type="journal article" date="2023" name="Microorganisms">
        <title>Thiorhodovibrio frisius and Trv. litoralis spp. nov., Two Novel Members from a Clade of Fastidious Purple Sulfur Bacteria That Exhibit Unique Red-Shifted Light-Harvesting Capabilities.</title>
        <authorList>
            <person name="Methner A."/>
            <person name="Kuzyk S.B."/>
            <person name="Petersen J."/>
            <person name="Bauer S."/>
            <person name="Brinkmann H."/>
            <person name="Sichau K."/>
            <person name="Wanner G."/>
            <person name="Wolf J."/>
            <person name="Neumann-Schaal M."/>
            <person name="Henke P."/>
            <person name="Tank M."/>
            <person name="Sproer C."/>
            <person name="Bunk B."/>
            <person name="Overmann J."/>
        </authorList>
    </citation>
    <scope>NUCLEOTIDE SEQUENCE [LARGE SCALE GENOMIC DNA]</scope>
    <source>
        <strain evidence="6 7">DSM 6702</strain>
    </source>
</reference>
<accession>A0ABZ0SGZ9</accession>
<dbReference type="InterPro" id="IPR050437">
    <property type="entry name" value="Ribos_protein_bS1-like"/>
</dbReference>
<dbReference type="InterPro" id="IPR012340">
    <property type="entry name" value="NA-bd_OB-fold"/>
</dbReference>
<dbReference type="EMBL" id="CP121472">
    <property type="protein sequence ID" value="WPL19574.1"/>
    <property type="molecule type" value="Genomic_DNA"/>
</dbReference>
<dbReference type="InterPro" id="IPR003029">
    <property type="entry name" value="S1_domain"/>
</dbReference>
<evidence type="ECO:0000256" key="4">
    <source>
        <dbReference type="SAM" id="MobiDB-lite"/>
    </source>
</evidence>
<feature type="compositionally biased region" description="Low complexity" evidence="4">
    <location>
        <begin position="369"/>
        <end position="381"/>
    </location>
</feature>
<keyword evidence="2 6" id="KW-0689">Ribosomal protein</keyword>
<comment type="similarity">
    <text evidence="1">Belongs to the bacterial ribosomal protein bS1 family.</text>
</comment>
<keyword evidence="7" id="KW-1185">Reference proteome</keyword>
<dbReference type="PANTHER" id="PTHR10724:SF7">
    <property type="entry name" value="SMALL RIBOSOMAL SUBUNIT PROTEIN BS1C"/>
    <property type="match status" value="1"/>
</dbReference>
<dbReference type="CDD" id="cd04465">
    <property type="entry name" value="S1_RPS1_repeat_ec2_hs2"/>
    <property type="match status" value="1"/>
</dbReference>
<feature type="region of interest" description="Disordered" evidence="4">
    <location>
        <begin position="360"/>
        <end position="410"/>
    </location>
</feature>
<dbReference type="GO" id="GO:0005840">
    <property type="term" value="C:ribosome"/>
    <property type="evidence" value="ECO:0007669"/>
    <property type="project" value="UniProtKB-KW"/>
</dbReference>
<feature type="domain" description="S1 motif" evidence="5">
    <location>
        <begin position="200"/>
        <end position="273"/>
    </location>
</feature>
<feature type="domain" description="S1 motif" evidence="5">
    <location>
        <begin position="28"/>
        <end position="94"/>
    </location>
</feature>
<dbReference type="RefSeq" id="WP_328985323.1">
    <property type="nucleotide sequence ID" value="NZ_CP121472.1"/>
</dbReference>
<evidence type="ECO:0000256" key="3">
    <source>
        <dbReference type="ARBA" id="ARBA00023274"/>
    </source>
</evidence>
<dbReference type="PROSITE" id="PS50126">
    <property type="entry name" value="S1"/>
    <property type="match status" value="4"/>
</dbReference>
<dbReference type="CDD" id="cd05688">
    <property type="entry name" value="S1_RPS1_repeat_ec3"/>
    <property type="match status" value="1"/>
</dbReference>
<dbReference type="SUPFAM" id="SSF50249">
    <property type="entry name" value="Nucleic acid-binding proteins"/>
    <property type="match status" value="4"/>
</dbReference>
<gene>
    <name evidence="6" type="primary">rpsA_2</name>
    <name evidence="6" type="ORF">Thiowin_04711</name>
</gene>
<evidence type="ECO:0000256" key="1">
    <source>
        <dbReference type="ARBA" id="ARBA00006767"/>
    </source>
</evidence>
<dbReference type="InterPro" id="IPR035104">
    <property type="entry name" value="Ribosomal_protein_S1-like"/>
</dbReference>
<evidence type="ECO:0000256" key="2">
    <source>
        <dbReference type="ARBA" id="ARBA00022980"/>
    </source>
</evidence>
<evidence type="ECO:0000313" key="6">
    <source>
        <dbReference type="EMBL" id="WPL19574.1"/>
    </source>
</evidence>
<evidence type="ECO:0000313" key="7">
    <source>
        <dbReference type="Proteomes" id="UP001432180"/>
    </source>
</evidence>
<dbReference type="Proteomes" id="UP001432180">
    <property type="component" value="Chromosome"/>
</dbReference>
<dbReference type="PRINTS" id="PR00681">
    <property type="entry name" value="RIBOSOMALS1"/>
</dbReference>
<dbReference type="PANTHER" id="PTHR10724">
    <property type="entry name" value="30S RIBOSOMAL PROTEIN S1"/>
    <property type="match status" value="1"/>
</dbReference>
<evidence type="ECO:0000259" key="5">
    <source>
        <dbReference type="PROSITE" id="PS50126"/>
    </source>
</evidence>